<keyword evidence="2" id="KW-1185">Reference proteome</keyword>
<evidence type="ECO:0000313" key="2">
    <source>
        <dbReference type="Proteomes" id="UP000070352"/>
    </source>
</evidence>
<dbReference type="STRING" id="1413211.U473_11625"/>
<organism evidence="1 2">
    <name type="scientific">Tepidibacillus decaturensis</name>
    <dbReference type="NCBI Taxonomy" id="1413211"/>
    <lineage>
        <taxon>Bacteria</taxon>
        <taxon>Bacillati</taxon>
        <taxon>Bacillota</taxon>
        <taxon>Bacilli</taxon>
        <taxon>Bacillales</taxon>
        <taxon>Bacillaceae</taxon>
        <taxon>Tepidibacillus</taxon>
    </lineage>
</organism>
<evidence type="ECO:0000313" key="1">
    <source>
        <dbReference type="EMBL" id="KXG44595.1"/>
    </source>
</evidence>
<dbReference type="Proteomes" id="UP000070352">
    <property type="component" value="Unassembled WGS sequence"/>
</dbReference>
<sequence length="136" mass="16130">MKQIKILAVNDPAVYAYVRETENAITKTWEEANQVKVIIDIIDWDQYKNTLDVALKNREGNYDIMMNPGNFWLPELVEKQLIIPLDEYLDDYDLNGIIESVQDEMKYNDHIYISLLFQMDTYYSIEKIDLKRKGSR</sequence>
<comment type="caution">
    <text evidence="1">The sequence shown here is derived from an EMBL/GenBank/DDBJ whole genome shotgun (WGS) entry which is preliminary data.</text>
</comment>
<proteinExistence type="predicted"/>
<evidence type="ECO:0008006" key="3">
    <source>
        <dbReference type="Google" id="ProtNLM"/>
    </source>
</evidence>
<dbReference type="Gene3D" id="3.40.190.10">
    <property type="entry name" value="Periplasmic binding protein-like II"/>
    <property type="match status" value="1"/>
</dbReference>
<dbReference type="SUPFAM" id="SSF53850">
    <property type="entry name" value="Periplasmic binding protein-like II"/>
    <property type="match status" value="1"/>
</dbReference>
<dbReference type="OrthoDB" id="2525137at2"/>
<dbReference type="InterPro" id="IPR006059">
    <property type="entry name" value="SBP"/>
</dbReference>
<accession>A0A135L6H3</accession>
<protein>
    <recommendedName>
        <fullName evidence="3">Periplasmic binding protein domain-containing protein</fullName>
    </recommendedName>
</protein>
<dbReference type="AlphaFoldDB" id="A0A135L6H3"/>
<name>A0A135L6H3_9BACI</name>
<dbReference type="EMBL" id="LSKU01000001">
    <property type="protein sequence ID" value="KXG44595.1"/>
    <property type="molecule type" value="Genomic_DNA"/>
</dbReference>
<dbReference type="RefSeq" id="WP_068726510.1">
    <property type="nucleotide sequence ID" value="NZ_LSKU01000001.1"/>
</dbReference>
<dbReference type="Pfam" id="PF01547">
    <property type="entry name" value="SBP_bac_1"/>
    <property type="match status" value="1"/>
</dbReference>
<reference evidence="1 2" key="1">
    <citation type="submission" date="2016-02" db="EMBL/GenBank/DDBJ databases">
        <title>Draft Genome for Tepidibacillus decaturensis nov. sp. Strain Z9, an Anaerobic, Moderately Thermophilic and Heterotrophic Bacterium from Deep Subsurface of the Illinois Basin, USA.</title>
        <authorList>
            <person name="Dong Y."/>
            <person name="Chang J.Y."/>
            <person name="Sanford R."/>
            <person name="Fouke B.W."/>
        </authorList>
    </citation>
    <scope>NUCLEOTIDE SEQUENCE [LARGE SCALE GENOMIC DNA]</scope>
    <source>
        <strain evidence="1 2">Z9</strain>
    </source>
</reference>
<gene>
    <name evidence="1" type="ORF">U473_11625</name>
</gene>